<keyword evidence="1" id="KW-0645">Protease</keyword>
<keyword evidence="4" id="KW-0175">Coiled coil</keyword>
<dbReference type="Gene3D" id="2.140.10.30">
    <property type="entry name" value="Dipeptidylpeptidase IV, N-terminal domain"/>
    <property type="match status" value="2"/>
</dbReference>
<dbReference type="SUPFAM" id="SSF82171">
    <property type="entry name" value="DPP6 N-terminal domain-like"/>
    <property type="match status" value="1"/>
</dbReference>
<dbReference type="Proteomes" id="UP000268535">
    <property type="component" value="Unassembled WGS sequence"/>
</dbReference>
<keyword evidence="1" id="KW-0378">Hydrolase</keyword>
<keyword evidence="2" id="KW-0720">Serine protease</keyword>
<dbReference type="PANTHER" id="PTHR11731">
    <property type="entry name" value="PROTEASE FAMILY S9B,C DIPEPTIDYL-PEPTIDASE IV-RELATED"/>
    <property type="match status" value="1"/>
</dbReference>
<dbReference type="GO" id="GO:0005886">
    <property type="term" value="C:plasma membrane"/>
    <property type="evidence" value="ECO:0007669"/>
    <property type="project" value="TreeGrafter"/>
</dbReference>
<dbReference type="Pfam" id="PF00930">
    <property type="entry name" value="DPPIV_N"/>
    <property type="match status" value="2"/>
</dbReference>
<dbReference type="GO" id="GO:0008239">
    <property type="term" value="F:dipeptidyl-peptidase activity"/>
    <property type="evidence" value="ECO:0007669"/>
    <property type="project" value="TreeGrafter"/>
</dbReference>
<dbReference type="EMBL" id="ML010057">
    <property type="protein sequence ID" value="RKO96343.1"/>
    <property type="molecule type" value="Genomic_DNA"/>
</dbReference>
<evidence type="ECO:0000259" key="7">
    <source>
        <dbReference type="Pfam" id="PF00930"/>
    </source>
</evidence>
<evidence type="ECO:0000313" key="8">
    <source>
        <dbReference type="EMBL" id="RKO96343.1"/>
    </source>
</evidence>
<feature type="coiled-coil region" evidence="4">
    <location>
        <begin position="713"/>
        <end position="740"/>
    </location>
</feature>
<proteinExistence type="predicted"/>
<feature type="signal peptide" evidence="6">
    <location>
        <begin position="1"/>
        <end position="22"/>
    </location>
</feature>
<dbReference type="GO" id="GO:0006508">
    <property type="term" value="P:proteolysis"/>
    <property type="evidence" value="ECO:0007669"/>
    <property type="project" value="InterPro"/>
</dbReference>
<evidence type="ECO:0000256" key="1">
    <source>
        <dbReference type="ARBA" id="ARBA00022438"/>
    </source>
</evidence>
<evidence type="ECO:0000256" key="2">
    <source>
        <dbReference type="ARBA" id="ARBA00022825"/>
    </source>
</evidence>
<reference evidence="9" key="1">
    <citation type="journal article" date="2018" name="Nat. Microbiol.">
        <title>Leveraging single-cell genomics to expand the fungal tree of life.</title>
        <authorList>
            <person name="Ahrendt S.R."/>
            <person name="Quandt C.A."/>
            <person name="Ciobanu D."/>
            <person name="Clum A."/>
            <person name="Salamov A."/>
            <person name="Andreopoulos B."/>
            <person name="Cheng J.F."/>
            <person name="Woyke T."/>
            <person name="Pelin A."/>
            <person name="Henrissat B."/>
            <person name="Reynolds N.K."/>
            <person name="Benny G.L."/>
            <person name="Smith M.E."/>
            <person name="James T.Y."/>
            <person name="Grigoriev I.V."/>
        </authorList>
    </citation>
    <scope>NUCLEOTIDE SEQUENCE [LARGE SCALE GENOMIC DNA]</scope>
    <source>
        <strain evidence="9">ATCC 52028</strain>
    </source>
</reference>
<sequence length="740" mass="81205">MLLLGSILALIILVAVKPPSAATASLAHLSNAARLAAVAEARTQIAAEALAEATDKPPLNFEAAISWGYQPSLGDATFPWAGFDRPDGSYYASQGGLIHVAHMDAAVPHVTLADPSKLKLPSGDALSYMKFTVSPDERRIVFSTDFESGWRHSFFVNYFVLDRETNALTALPQSKPDKVIDGELGAGKTSLLQFGPTGNTVAWVRDNDLYVTVDAAHGGAEIRVTRDGSKNMINGIADWVYEEEILASHTALWFSPDARHIAYLKFNETDVPVYRLQKFMQSDNNYPVDLTVKYPKSGAPNPVVALWVATPGTGGAQADRAKTDGTKADGDQADGDQTDGDEAENGTTDGTSSRMSKRPHERRETFDAGIDPEANVVVEFPPFDESPSANATMRERLFTELTWIDTDRFLVRTMNRVQDHQQLFLVTRTETAAAGDAPSVAWKPQLVRNETTPDGAWFSMLQPLTLLRDPATLMPNATATTAERPAPRKRAGYLELKETDAGFTHIAYYADVGDATPAAWLTGQTQEDAHSEVTEIIGVDERAGWVYYRSTLVVPLGNNAHRYVDSTQRHIYRTALPQEAAGPDAPNRPPHVVHPLTPPHPQQVPPAPAPANQVFQPMDPKLEAHPTGPETGLYNAVFSPRCTFYLLKYEGPDMPRSDMLRTDTIDWSAVVNDNQRSRQAIAAYSLPSITFLRIPNAVGGFMNARLIVPADYKRRLNRQRREQAALLRDAQERADAARAE</sequence>
<feature type="domain" description="Dipeptidylpeptidase IV N-terminal" evidence="7">
    <location>
        <begin position="388"/>
        <end position="573"/>
    </location>
</feature>
<accession>A0A4P9WVK3</accession>
<keyword evidence="1" id="KW-0031">Aminopeptidase</keyword>
<feature type="domain" description="Dipeptidylpeptidase IV N-terminal" evidence="7">
    <location>
        <begin position="134"/>
        <end position="314"/>
    </location>
</feature>
<evidence type="ECO:0000256" key="6">
    <source>
        <dbReference type="SAM" id="SignalP"/>
    </source>
</evidence>
<evidence type="ECO:0000256" key="4">
    <source>
        <dbReference type="SAM" id="Coils"/>
    </source>
</evidence>
<organism evidence="8 9">
    <name type="scientific">Caulochytrium protostelioides</name>
    <dbReference type="NCBI Taxonomy" id="1555241"/>
    <lineage>
        <taxon>Eukaryota</taxon>
        <taxon>Fungi</taxon>
        <taxon>Fungi incertae sedis</taxon>
        <taxon>Chytridiomycota</taxon>
        <taxon>Chytridiomycota incertae sedis</taxon>
        <taxon>Chytridiomycetes</taxon>
        <taxon>Caulochytriales</taxon>
        <taxon>Caulochytriaceae</taxon>
        <taxon>Caulochytrium</taxon>
    </lineage>
</organism>
<keyword evidence="6" id="KW-0732">Signal</keyword>
<evidence type="ECO:0000256" key="3">
    <source>
        <dbReference type="ARBA" id="ARBA00023180"/>
    </source>
</evidence>
<dbReference type="GO" id="GO:0004177">
    <property type="term" value="F:aminopeptidase activity"/>
    <property type="evidence" value="ECO:0007669"/>
    <property type="project" value="UniProtKB-KW"/>
</dbReference>
<feature type="compositionally biased region" description="Acidic residues" evidence="5">
    <location>
        <begin position="331"/>
        <end position="344"/>
    </location>
</feature>
<feature type="compositionally biased region" description="Basic and acidic residues" evidence="5">
    <location>
        <begin position="319"/>
        <end position="330"/>
    </location>
</feature>
<evidence type="ECO:0000313" key="9">
    <source>
        <dbReference type="Proteomes" id="UP000268535"/>
    </source>
</evidence>
<feature type="chain" id="PRO_5020180088" description="Dipeptidylpeptidase IV N-terminal domain-containing protein" evidence="6">
    <location>
        <begin position="23"/>
        <end position="740"/>
    </location>
</feature>
<dbReference type="AlphaFoldDB" id="A0A4P9WVK3"/>
<dbReference type="PANTHER" id="PTHR11731:SF200">
    <property type="entry name" value="DIPEPTIDYL PEPTIDASE 10, ISOFORM B"/>
    <property type="match status" value="1"/>
</dbReference>
<feature type="compositionally biased region" description="Polar residues" evidence="5">
    <location>
        <begin position="345"/>
        <end position="354"/>
    </location>
</feature>
<dbReference type="InterPro" id="IPR002469">
    <property type="entry name" value="Peptidase_S9B_N"/>
</dbReference>
<feature type="region of interest" description="Disordered" evidence="5">
    <location>
        <begin position="313"/>
        <end position="370"/>
    </location>
</feature>
<dbReference type="InterPro" id="IPR050278">
    <property type="entry name" value="Serine_Prot_S9B/DPPIV"/>
</dbReference>
<name>A0A4P9WVK3_9FUNG</name>
<dbReference type="GO" id="GO:0008236">
    <property type="term" value="F:serine-type peptidase activity"/>
    <property type="evidence" value="ECO:0007669"/>
    <property type="project" value="UniProtKB-KW"/>
</dbReference>
<gene>
    <name evidence="8" type="ORF">CAUPRSCDRAFT_11966</name>
</gene>
<feature type="non-terminal residue" evidence="8">
    <location>
        <position position="740"/>
    </location>
</feature>
<evidence type="ECO:0000256" key="5">
    <source>
        <dbReference type="SAM" id="MobiDB-lite"/>
    </source>
</evidence>
<keyword evidence="3" id="KW-0325">Glycoprotein</keyword>
<protein>
    <recommendedName>
        <fullName evidence="7">Dipeptidylpeptidase IV N-terminal domain-containing protein</fullName>
    </recommendedName>
</protein>